<dbReference type="Proteomes" id="UP000321570">
    <property type="component" value="Unassembled WGS sequence"/>
</dbReference>
<evidence type="ECO:0000313" key="2">
    <source>
        <dbReference type="Proteomes" id="UP000321570"/>
    </source>
</evidence>
<evidence type="ECO:0000313" key="1">
    <source>
        <dbReference type="EMBL" id="VUZ50089.1"/>
    </source>
</evidence>
<dbReference type="AlphaFoldDB" id="A0A564YSV8"/>
<proteinExistence type="predicted"/>
<protein>
    <submittedName>
        <fullName evidence="1">Uncharacterized protein</fullName>
    </submittedName>
</protein>
<gene>
    <name evidence="1" type="ORF">WMSIL1_LOCUS8982</name>
</gene>
<name>A0A564YSV8_HYMDI</name>
<reference evidence="1 2" key="1">
    <citation type="submission" date="2019-07" db="EMBL/GenBank/DDBJ databases">
        <authorList>
            <person name="Jastrzebski P J."/>
            <person name="Paukszto L."/>
            <person name="Jastrzebski P J."/>
        </authorList>
    </citation>
    <scope>NUCLEOTIDE SEQUENCE [LARGE SCALE GENOMIC DNA]</scope>
    <source>
        <strain evidence="1 2">WMS-il1</strain>
    </source>
</reference>
<accession>A0A564YSV8</accession>
<sequence>MKKSLTEITYMMRVVMEIKTMKKFRNLITNNVTRNTLVMKNKKMKSTDRLQRHIIEIMIWNRNKHVKTCRHFPKMMKFFAATLN</sequence>
<dbReference type="EMBL" id="CABIJS010000344">
    <property type="protein sequence ID" value="VUZ50089.1"/>
    <property type="molecule type" value="Genomic_DNA"/>
</dbReference>
<organism evidence="1 2">
    <name type="scientific">Hymenolepis diminuta</name>
    <name type="common">Rat tapeworm</name>
    <dbReference type="NCBI Taxonomy" id="6216"/>
    <lineage>
        <taxon>Eukaryota</taxon>
        <taxon>Metazoa</taxon>
        <taxon>Spiralia</taxon>
        <taxon>Lophotrochozoa</taxon>
        <taxon>Platyhelminthes</taxon>
        <taxon>Cestoda</taxon>
        <taxon>Eucestoda</taxon>
        <taxon>Cyclophyllidea</taxon>
        <taxon>Hymenolepididae</taxon>
        <taxon>Hymenolepis</taxon>
    </lineage>
</organism>
<keyword evidence="2" id="KW-1185">Reference proteome</keyword>